<evidence type="ECO:0000313" key="2">
    <source>
        <dbReference type="EMBL" id="MDT0331934.1"/>
    </source>
</evidence>
<gene>
    <name evidence="2" type="ORF">RM479_26295</name>
</gene>
<proteinExistence type="predicted"/>
<dbReference type="EMBL" id="JAVREP010000031">
    <property type="protein sequence ID" value="MDT0331934.1"/>
    <property type="molecule type" value="Genomic_DNA"/>
</dbReference>
<keyword evidence="3" id="KW-1185">Reference proteome</keyword>
<evidence type="ECO:0000313" key="3">
    <source>
        <dbReference type="Proteomes" id="UP001183390"/>
    </source>
</evidence>
<reference evidence="3" key="1">
    <citation type="submission" date="2023-07" db="EMBL/GenBank/DDBJ databases">
        <title>30 novel species of actinomycetes from the DSMZ collection.</title>
        <authorList>
            <person name="Nouioui I."/>
        </authorList>
    </citation>
    <scope>NUCLEOTIDE SEQUENCE [LARGE SCALE GENOMIC DNA]</scope>
    <source>
        <strain evidence="3">DSM 44743</strain>
    </source>
</reference>
<name>A0ABU2MGU1_9ACTN</name>
<feature type="transmembrane region" description="Helical" evidence="1">
    <location>
        <begin position="7"/>
        <end position="27"/>
    </location>
</feature>
<accession>A0ABU2MGU1</accession>
<evidence type="ECO:0008006" key="4">
    <source>
        <dbReference type="Google" id="ProtNLM"/>
    </source>
</evidence>
<keyword evidence="1" id="KW-0472">Membrane</keyword>
<evidence type="ECO:0000256" key="1">
    <source>
        <dbReference type="SAM" id="Phobius"/>
    </source>
</evidence>
<keyword evidence="1" id="KW-0812">Transmembrane</keyword>
<dbReference type="Proteomes" id="UP001183390">
    <property type="component" value="Unassembled WGS sequence"/>
</dbReference>
<protein>
    <recommendedName>
        <fullName evidence="4">DUF3137 domain-containing protein</fullName>
    </recommendedName>
</protein>
<organism evidence="2 3">
    <name type="scientific">Nocardiopsis lambiniae</name>
    <dbReference type="NCBI Taxonomy" id="3075539"/>
    <lineage>
        <taxon>Bacteria</taxon>
        <taxon>Bacillati</taxon>
        <taxon>Actinomycetota</taxon>
        <taxon>Actinomycetes</taxon>
        <taxon>Streptosporangiales</taxon>
        <taxon>Nocardiopsidaceae</taxon>
        <taxon>Nocardiopsis</taxon>
    </lineage>
</organism>
<keyword evidence="1" id="KW-1133">Transmembrane helix</keyword>
<dbReference type="RefSeq" id="WP_311514380.1">
    <property type="nucleotide sequence ID" value="NZ_JAVREP010000031.1"/>
</dbReference>
<sequence length="236" mass="26296">MDIVVEAVVLGAVVVLAVAVIAFRVVGTVPERRHCERLAARARRQGWSYDRERPELVDRFAGYPFVERRSNAHARHVLCAQVRGRRVMAYEYSYNTSHHDGRRTTTTAHVHTIVAVALPARSPMVEVRTEDTGSPHPGAVGAHDLKVGDPVFDGRFLIATDDADFARAVLGERVRAALSERGADVPVPFRFAGTHLLSWEDRELDPERVVGRADALIDLLERVPDTAWRDRHDTLG</sequence>
<comment type="caution">
    <text evidence="2">The sequence shown here is derived from an EMBL/GenBank/DDBJ whole genome shotgun (WGS) entry which is preliminary data.</text>
</comment>